<reference evidence="2 3" key="1">
    <citation type="submission" date="2019-03" db="EMBL/GenBank/DDBJ databases">
        <title>Complete genome sequence of Citrobacter sp. SNU WT2 isolated from diseased rainbow trout.</title>
        <authorList>
            <person name="Oh W.T."/>
            <person name="Park S.C."/>
        </authorList>
    </citation>
    <scope>NUCLEOTIDE SEQUENCE [LARGE SCALE GENOMIC DNA]</scope>
    <source>
        <strain evidence="2 3">SNU WT2</strain>
    </source>
</reference>
<evidence type="ECO:0000256" key="1">
    <source>
        <dbReference type="SAM" id="MobiDB-lite"/>
    </source>
</evidence>
<feature type="compositionally biased region" description="Basic residues" evidence="1">
    <location>
        <begin position="151"/>
        <end position="160"/>
    </location>
</feature>
<organism evidence="2 3">
    <name type="scientific">Citrobacter tructae</name>
    <dbReference type="NCBI Taxonomy" id="2562449"/>
    <lineage>
        <taxon>Bacteria</taxon>
        <taxon>Pseudomonadati</taxon>
        <taxon>Pseudomonadota</taxon>
        <taxon>Gammaproteobacteria</taxon>
        <taxon>Enterobacterales</taxon>
        <taxon>Enterobacteriaceae</taxon>
        <taxon>Citrobacter</taxon>
    </lineage>
</organism>
<feature type="region of interest" description="Disordered" evidence="1">
    <location>
        <begin position="147"/>
        <end position="169"/>
    </location>
</feature>
<accession>A0ABX5T5X0</accession>
<protein>
    <recommendedName>
        <fullName evidence="4">Tetratricopeptide repeat protein</fullName>
    </recommendedName>
</protein>
<dbReference type="RefSeq" id="WP_135322456.1">
    <property type="nucleotide sequence ID" value="NZ_CP038469.1"/>
</dbReference>
<evidence type="ECO:0000313" key="2">
    <source>
        <dbReference type="EMBL" id="QBX80475.1"/>
    </source>
</evidence>
<gene>
    <name evidence="2" type="ORF">E4Z61_08930</name>
</gene>
<sequence>MPNKVEINDEKDFQTLYRNFEQILKQTNERDGLSEEEIGSVVESGHKCASDFFQKYGENDIESHYDAALNYEFEQICRQADRDKTMAGSTEIAIGLHSLALAFEKMGRVREACRYLAIACGYLELKKDLSMLYNVVLSSTEQKKNQQLTSRARKGGLGKAHKFEPAFKK</sequence>
<proteinExistence type="predicted"/>
<name>A0ABX5T5X0_9ENTR</name>
<dbReference type="EMBL" id="CP038469">
    <property type="protein sequence ID" value="QBX80475.1"/>
    <property type="molecule type" value="Genomic_DNA"/>
</dbReference>
<evidence type="ECO:0008006" key="4">
    <source>
        <dbReference type="Google" id="ProtNLM"/>
    </source>
</evidence>
<keyword evidence="3" id="KW-1185">Reference proteome</keyword>
<dbReference type="Proteomes" id="UP000296284">
    <property type="component" value="Chromosome"/>
</dbReference>
<evidence type="ECO:0000313" key="3">
    <source>
        <dbReference type="Proteomes" id="UP000296284"/>
    </source>
</evidence>